<dbReference type="PANTHER" id="PTHR12919">
    <property type="entry name" value="30S RIBOSOMAL PROTEIN S16"/>
    <property type="match status" value="1"/>
</dbReference>
<dbReference type="PANTHER" id="PTHR12919:SF20">
    <property type="entry name" value="SMALL RIBOSOMAL SUBUNIT PROTEIN BS16M"/>
    <property type="match status" value="1"/>
</dbReference>
<keyword evidence="1 4" id="KW-0689">Ribosomal protein</keyword>
<accession>A0A1F5FUC6</accession>
<evidence type="ECO:0000313" key="4">
    <source>
        <dbReference type="EMBL" id="OGD83205.1"/>
    </source>
</evidence>
<dbReference type="Gene3D" id="3.30.1320.10">
    <property type="match status" value="1"/>
</dbReference>
<dbReference type="AlphaFoldDB" id="A0A1F5FUC6"/>
<dbReference type="GO" id="GO:0005737">
    <property type="term" value="C:cytoplasm"/>
    <property type="evidence" value="ECO:0007669"/>
    <property type="project" value="UniProtKB-ARBA"/>
</dbReference>
<feature type="non-terminal residue" evidence="4">
    <location>
        <position position="68"/>
    </location>
</feature>
<dbReference type="GO" id="GO:0006412">
    <property type="term" value="P:translation"/>
    <property type="evidence" value="ECO:0007669"/>
    <property type="project" value="InterPro"/>
</dbReference>
<dbReference type="EMBL" id="MFAU01000056">
    <property type="protein sequence ID" value="OGD83205.1"/>
    <property type="molecule type" value="Genomic_DNA"/>
</dbReference>
<sequence>MSVKIRLSKTGKKHQLTFRILAQDSRTKRDGKFLDNLGFYNPYLKAPNNLNISREKLKLWLSKGAKLT</sequence>
<dbReference type="Pfam" id="PF00886">
    <property type="entry name" value="Ribosomal_S16"/>
    <property type="match status" value="1"/>
</dbReference>
<dbReference type="SUPFAM" id="SSF54565">
    <property type="entry name" value="Ribosomal protein S16"/>
    <property type="match status" value="1"/>
</dbReference>
<proteinExistence type="predicted"/>
<evidence type="ECO:0000313" key="5">
    <source>
        <dbReference type="Proteomes" id="UP000179252"/>
    </source>
</evidence>
<dbReference type="InterPro" id="IPR023803">
    <property type="entry name" value="Ribosomal_bS16_dom_sf"/>
</dbReference>
<comment type="caution">
    <text evidence="4">The sequence shown here is derived from an EMBL/GenBank/DDBJ whole genome shotgun (WGS) entry which is preliminary data.</text>
</comment>
<dbReference type="Proteomes" id="UP000179252">
    <property type="component" value="Unassembled WGS sequence"/>
</dbReference>
<dbReference type="NCBIfam" id="TIGR00002">
    <property type="entry name" value="S16"/>
    <property type="match status" value="1"/>
</dbReference>
<dbReference type="InterPro" id="IPR000307">
    <property type="entry name" value="Ribosomal_bS16"/>
</dbReference>
<protein>
    <recommendedName>
        <fullName evidence="3">30S ribosomal protein S16</fullName>
    </recommendedName>
</protein>
<keyword evidence="2" id="KW-0687">Ribonucleoprotein</keyword>
<dbReference type="GO" id="GO:0003735">
    <property type="term" value="F:structural constituent of ribosome"/>
    <property type="evidence" value="ECO:0007669"/>
    <property type="project" value="InterPro"/>
</dbReference>
<dbReference type="GO" id="GO:0015935">
    <property type="term" value="C:small ribosomal subunit"/>
    <property type="evidence" value="ECO:0007669"/>
    <property type="project" value="TreeGrafter"/>
</dbReference>
<name>A0A1F5FUC6_9BACT</name>
<evidence type="ECO:0000256" key="1">
    <source>
        <dbReference type="ARBA" id="ARBA00022980"/>
    </source>
</evidence>
<evidence type="ECO:0000256" key="3">
    <source>
        <dbReference type="ARBA" id="ARBA00035310"/>
    </source>
</evidence>
<evidence type="ECO:0000256" key="2">
    <source>
        <dbReference type="ARBA" id="ARBA00023274"/>
    </source>
</evidence>
<gene>
    <name evidence="4" type="ORF">A2165_04215</name>
</gene>
<reference evidence="4 5" key="1">
    <citation type="journal article" date="2016" name="Nat. Commun.">
        <title>Thousands of microbial genomes shed light on interconnected biogeochemical processes in an aquifer system.</title>
        <authorList>
            <person name="Anantharaman K."/>
            <person name="Brown C.T."/>
            <person name="Hug L.A."/>
            <person name="Sharon I."/>
            <person name="Castelle C.J."/>
            <person name="Probst A.J."/>
            <person name="Thomas B.C."/>
            <person name="Singh A."/>
            <person name="Wilkins M.J."/>
            <person name="Karaoz U."/>
            <person name="Brodie E.L."/>
            <person name="Williams K.H."/>
            <person name="Hubbard S.S."/>
            <person name="Banfield J.F."/>
        </authorList>
    </citation>
    <scope>NUCLEOTIDE SEQUENCE [LARGE SCALE GENOMIC DNA]</scope>
</reference>
<organism evidence="4 5">
    <name type="scientific">Candidatus Curtissbacteria bacterium RBG_13_40_7</name>
    <dbReference type="NCBI Taxonomy" id="1797706"/>
    <lineage>
        <taxon>Bacteria</taxon>
        <taxon>Candidatus Curtissiibacteriota</taxon>
    </lineage>
</organism>